<evidence type="ECO:0000313" key="2">
    <source>
        <dbReference type="Proteomes" id="UP000032675"/>
    </source>
</evidence>
<protein>
    <submittedName>
        <fullName evidence="1">Uncharacterized protein</fullName>
    </submittedName>
</protein>
<organism evidence="1 2">
    <name type="scientific">Komagataeibacter europaeus NBRC 3261</name>
    <dbReference type="NCBI Taxonomy" id="1234669"/>
    <lineage>
        <taxon>Bacteria</taxon>
        <taxon>Pseudomonadati</taxon>
        <taxon>Pseudomonadota</taxon>
        <taxon>Alphaproteobacteria</taxon>
        <taxon>Acetobacterales</taxon>
        <taxon>Acetobacteraceae</taxon>
        <taxon>Komagataeibacter</taxon>
    </lineage>
</organism>
<reference evidence="1 2" key="1">
    <citation type="submission" date="2012-11" db="EMBL/GenBank/DDBJ databases">
        <title>Whole genome sequence of Gluconacetobacter europaeus NBRC3261.</title>
        <authorList>
            <person name="Azuma Y."/>
            <person name="Higashiura N."/>
            <person name="Hirakawa H."/>
            <person name="Matsushita K."/>
        </authorList>
    </citation>
    <scope>NUCLEOTIDE SEQUENCE [LARGE SCALE GENOMIC DNA]</scope>
    <source>
        <strain evidence="1 2">NBRC 3261</strain>
    </source>
</reference>
<sequence>MCADAMRDEFQNLVSAEVSARRDRMGLAGAFAEVARALGFTVRRVRACWHHEVRSVTLAEWQAVRALGAVRLAQEESRLRHEDALIRQRLENIRQRQAALRDLL</sequence>
<dbReference type="EMBL" id="BANI01000083">
    <property type="protein sequence ID" value="GAN96685.1"/>
    <property type="molecule type" value="Genomic_DNA"/>
</dbReference>
<gene>
    <name evidence="1" type="ORF">Geu3261_0090_031</name>
</gene>
<dbReference type="RefSeq" id="WP_048851425.1">
    <property type="nucleotide sequence ID" value="NZ_BANI01000083.1"/>
</dbReference>
<dbReference type="Proteomes" id="UP000032675">
    <property type="component" value="Unassembled WGS sequence"/>
</dbReference>
<evidence type="ECO:0000313" key="1">
    <source>
        <dbReference type="EMBL" id="GAN96685.1"/>
    </source>
</evidence>
<name>A0A0D6Q116_KOMEU</name>
<proteinExistence type="predicted"/>
<comment type="caution">
    <text evidence="1">The sequence shown here is derived from an EMBL/GenBank/DDBJ whole genome shotgun (WGS) entry which is preliminary data.</text>
</comment>
<dbReference type="AlphaFoldDB" id="A0A0D6Q116"/>
<accession>A0A0D6Q116</accession>